<evidence type="ECO:0000256" key="2">
    <source>
        <dbReference type="ARBA" id="ARBA00022692"/>
    </source>
</evidence>
<dbReference type="InterPro" id="IPR006838">
    <property type="entry name" value="ADTRP_AIG1"/>
</dbReference>
<dbReference type="Pfam" id="PF04750">
    <property type="entry name" value="Far-17a_AIG1"/>
    <property type="match status" value="1"/>
</dbReference>
<name>A0A6J4TQK5_9BACT</name>
<gene>
    <name evidence="6" type="ORF">AVDCRST_MAG73-792</name>
</gene>
<evidence type="ECO:0000256" key="3">
    <source>
        <dbReference type="ARBA" id="ARBA00022989"/>
    </source>
</evidence>
<feature type="transmembrane region" description="Helical" evidence="5">
    <location>
        <begin position="176"/>
        <end position="199"/>
    </location>
</feature>
<comment type="subcellular location">
    <subcellularLocation>
        <location evidence="1">Endomembrane system</location>
        <topology evidence="1">Multi-pass membrane protein</topology>
    </subcellularLocation>
</comment>
<dbReference type="NCBIfam" id="NF038065">
    <property type="entry name" value="Pr6Pr"/>
    <property type="match status" value="1"/>
</dbReference>
<evidence type="ECO:0008006" key="7">
    <source>
        <dbReference type="Google" id="ProtNLM"/>
    </source>
</evidence>
<feature type="transmembrane region" description="Helical" evidence="5">
    <location>
        <begin position="12"/>
        <end position="30"/>
    </location>
</feature>
<keyword evidence="2 5" id="KW-0812">Transmembrane</keyword>
<feature type="transmembrane region" description="Helical" evidence="5">
    <location>
        <begin position="42"/>
        <end position="63"/>
    </location>
</feature>
<proteinExistence type="predicted"/>
<dbReference type="EMBL" id="CADCWE010000046">
    <property type="protein sequence ID" value="CAA9529452.1"/>
    <property type="molecule type" value="Genomic_DNA"/>
</dbReference>
<evidence type="ECO:0000256" key="5">
    <source>
        <dbReference type="SAM" id="Phobius"/>
    </source>
</evidence>
<evidence type="ECO:0000313" key="6">
    <source>
        <dbReference type="EMBL" id="CAA9529452.1"/>
    </source>
</evidence>
<sequence>MASGVVPEWVRAYRVAFALLGIAAVVTQLVRQIDRDASIANFFSFFTIQSNILAAAVLLWGATRDQERRDPATVDLLRGAAALYLSITGVVYGLLLSGYQEALQTTIPWVDTALHRVIPIVMVIDWLLVPPRTRLTLRRALIWLAYPALYAVYSWVRGGVVDWYPYPFLDPRNAGGWAAVAAYAAAITAGALLFAWLVVQSGNRLRLTTGRT</sequence>
<dbReference type="AlphaFoldDB" id="A0A6J4TQK5"/>
<accession>A0A6J4TQK5</accession>
<feature type="transmembrane region" description="Helical" evidence="5">
    <location>
        <begin position="75"/>
        <end position="95"/>
    </location>
</feature>
<keyword evidence="3 5" id="KW-1133">Transmembrane helix</keyword>
<evidence type="ECO:0000256" key="1">
    <source>
        <dbReference type="ARBA" id="ARBA00004127"/>
    </source>
</evidence>
<organism evidence="6">
    <name type="scientific">uncultured Thermomicrobiales bacterium</name>
    <dbReference type="NCBI Taxonomy" id="1645740"/>
    <lineage>
        <taxon>Bacteria</taxon>
        <taxon>Pseudomonadati</taxon>
        <taxon>Thermomicrobiota</taxon>
        <taxon>Thermomicrobia</taxon>
        <taxon>Thermomicrobiales</taxon>
        <taxon>environmental samples</taxon>
    </lineage>
</organism>
<dbReference type="InterPro" id="IPR049713">
    <property type="entry name" value="Pr6Pr-like"/>
</dbReference>
<keyword evidence="4 5" id="KW-0472">Membrane</keyword>
<dbReference type="GO" id="GO:0016020">
    <property type="term" value="C:membrane"/>
    <property type="evidence" value="ECO:0007669"/>
    <property type="project" value="InterPro"/>
</dbReference>
<dbReference type="GO" id="GO:0012505">
    <property type="term" value="C:endomembrane system"/>
    <property type="evidence" value="ECO:0007669"/>
    <property type="project" value="UniProtKB-SubCell"/>
</dbReference>
<feature type="transmembrane region" description="Helical" evidence="5">
    <location>
        <begin position="140"/>
        <end position="156"/>
    </location>
</feature>
<reference evidence="6" key="1">
    <citation type="submission" date="2020-02" db="EMBL/GenBank/DDBJ databases">
        <authorList>
            <person name="Meier V. D."/>
        </authorList>
    </citation>
    <scope>NUCLEOTIDE SEQUENCE</scope>
    <source>
        <strain evidence="6">AVDCRST_MAG73</strain>
    </source>
</reference>
<evidence type="ECO:0000256" key="4">
    <source>
        <dbReference type="ARBA" id="ARBA00023136"/>
    </source>
</evidence>
<protein>
    <recommendedName>
        <fullName evidence="7">Integral membrane protein</fullName>
    </recommendedName>
</protein>